<dbReference type="GeneID" id="93685290"/>
<protein>
    <submittedName>
        <fullName evidence="3">Uncharacterized protein</fullName>
    </submittedName>
</protein>
<dbReference type="Gene3D" id="3.90.226.10">
    <property type="entry name" value="2-enoyl-CoA Hydratase, Chain A, domain 1"/>
    <property type="match status" value="1"/>
</dbReference>
<dbReference type="InterPro" id="IPR029045">
    <property type="entry name" value="ClpP/crotonase-like_dom_sf"/>
</dbReference>
<accession>A0A6I4UCF1</accession>
<keyword evidence="5" id="KW-1185">Reference proteome</keyword>
<evidence type="ECO:0000313" key="3">
    <source>
        <dbReference type="EMBL" id="MXP36046.1"/>
    </source>
</evidence>
<reference evidence="3 4" key="1">
    <citation type="submission" date="2019-12" db="EMBL/GenBank/DDBJ databases">
        <title>Genomic-based taxomic classification of the family Erythrobacteraceae.</title>
        <authorList>
            <person name="Xu L."/>
        </authorList>
    </citation>
    <scope>NUCLEOTIDE SEQUENCE [LARGE SCALE GENOMIC DNA]</scope>
    <source>
        <strain evidence="3 4">CGMCC 1.8703</strain>
    </source>
</reference>
<dbReference type="Proteomes" id="UP001238601">
    <property type="component" value="Unassembled WGS sequence"/>
</dbReference>
<reference evidence="2 5" key="2">
    <citation type="submission" date="2023-07" db="EMBL/GenBank/DDBJ databases">
        <title>Genomic Encyclopedia of Type Strains, Phase IV (KMG-IV): sequencing the most valuable type-strain genomes for metagenomic binning, comparative biology and taxonomic classification.</title>
        <authorList>
            <person name="Goeker M."/>
        </authorList>
    </citation>
    <scope>NUCLEOTIDE SEQUENCE [LARGE SCALE GENOMIC DNA]</scope>
    <source>
        <strain evidence="2 5">DSM 14432</strain>
    </source>
</reference>
<dbReference type="EMBL" id="WTYG01000002">
    <property type="protein sequence ID" value="MXP36046.1"/>
    <property type="molecule type" value="Genomic_DNA"/>
</dbReference>
<feature type="chain" id="PRO_5026281280" evidence="1">
    <location>
        <begin position="23"/>
        <end position="452"/>
    </location>
</feature>
<evidence type="ECO:0000313" key="2">
    <source>
        <dbReference type="EMBL" id="MDQ0564938.1"/>
    </source>
</evidence>
<dbReference type="AlphaFoldDB" id="A0A6I4UCF1"/>
<evidence type="ECO:0000313" key="5">
    <source>
        <dbReference type="Proteomes" id="UP001238601"/>
    </source>
</evidence>
<sequence>MRSLITKAALALGLAYPIPAYSAEFYNQTLDDGTEAILIMGDIVEGDEERFRELSIRFPHAIVGLESDGGQLIPALEIGRLIRLRGYETAVLGEDICASACALIWMGGVRKTLGRNAGLGFHASYLDREGRLVESGAANALVGRYLTQLNYSEDTVLFATLAPPEEIWWLNEHTRELAGVDFEQDQPDVANAPTPPPIRTAKIPPPAPPAYPIATLGASLRQEGFAARVATSMGATGKLHTAMADHLGKLYASDALIARAEKEMAAARIDFRSQPDAAGAILLRLSNRLVMNGLARLPQKDVNTFFVYYSAIIRSEGRTCEVSLSDEGKVQLAEFRYVQALGDEHLYEYMRIIRKSIEAEAAESPPRITLGPDQVGAAETAWQGVLLEAVQDDGWSEEDFAIASSAWDNPTESNRVMRCSVLKTMIPAIATMEGMAGDWFRRVYLTYVQEAL</sequence>
<gene>
    <name evidence="3" type="ORF">GRI55_09700</name>
    <name evidence="2" type="ORF">QOZ97_000448</name>
</gene>
<dbReference type="EMBL" id="JAUSWK010000001">
    <property type="protein sequence ID" value="MDQ0564938.1"/>
    <property type="molecule type" value="Genomic_DNA"/>
</dbReference>
<keyword evidence="1" id="KW-0732">Signal</keyword>
<evidence type="ECO:0000313" key="4">
    <source>
        <dbReference type="Proteomes" id="UP000439914"/>
    </source>
</evidence>
<name>A0A6I4UCF1_9SPHN</name>
<dbReference type="Proteomes" id="UP000439914">
    <property type="component" value="Unassembled WGS sequence"/>
</dbReference>
<proteinExistence type="predicted"/>
<evidence type="ECO:0000256" key="1">
    <source>
        <dbReference type="SAM" id="SignalP"/>
    </source>
</evidence>
<comment type="caution">
    <text evidence="3">The sequence shown here is derived from an EMBL/GenBank/DDBJ whole genome shotgun (WGS) entry which is preliminary data.</text>
</comment>
<dbReference type="RefSeq" id="WP_160766978.1">
    <property type="nucleotide sequence ID" value="NZ_JAUSWK010000001.1"/>
</dbReference>
<organism evidence="3 4">
    <name type="scientific">Qipengyuania citrea</name>
    <dbReference type="NCBI Taxonomy" id="225971"/>
    <lineage>
        <taxon>Bacteria</taxon>
        <taxon>Pseudomonadati</taxon>
        <taxon>Pseudomonadota</taxon>
        <taxon>Alphaproteobacteria</taxon>
        <taxon>Sphingomonadales</taxon>
        <taxon>Erythrobacteraceae</taxon>
        <taxon>Qipengyuania</taxon>
    </lineage>
</organism>
<feature type="signal peptide" evidence="1">
    <location>
        <begin position="1"/>
        <end position="22"/>
    </location>
</feature>
<dbReference type="SUPFAM" id="SSF52096">
    <property type="entry name" value="ClpP/crotonase"/>
    <property type="match status" value="1"/>
</dbReference>